<organism evidence="1">
    <name type="scientific">Cryptosporidium hominis</name>
    <dbReference type="NCBI Taxonomy" id="237895"/>
    <lineage>
        <taxon>Eukaryota</taxon>
        <taxon>Sar</taxon>
        <taxon>Alveolata</taxon>
        <taxon>Apicomplexa</taxon>
        <taxon>Conoidasida</taxon>
        <taxon>Coccidia</taxon>
        <taxon>Eucoccidiorida</taxon>
        <taxon>Eimeriorina</taxon>
        <taxon>Cryptosporidiidae</taxon>
        <taxon>Cryptosporidium</taxon>
    </lineage>
</organism>
<dbReference type="OrthoDB" id="339431at2759"/>
<evidence type="ECO:0000313" key="2">
    <source>
        <dbReference type="EMBL" id="PPS96820.1"/>
    </source>
</evidence>
<reference evidence="1" key="2">
    <citation type="submission" date="2015-08" db="EMBL/GenBank/DDBJ databases">
        <authorList>
            <person name="Babu N.S."/>
            <person name="Beckwith C.J."/>
            <person name="Beseler K.G."/>
            <person name="Brison A."/>
            <person name="Carone J.V."/>
            <person name="Caskin T.P."/>
            <person name="Diamond M."/>
            <person name="Durham M.E."/>
            <person name="Foxe J.M."/>
            <person name="Go M."/>
            <person name="Henderson B.A."/>
            <person name="Jones I.B."/>
            <person name="McGettigan J.A."/>
            <person name="Micheletti S.J."/>
            <person name="Nasrallah M.E."/>
            <person name="Ortiz D."/>
            <person name="Piller C.R."/>
            <person name="Privatt S.R."/>
            <person name="Schneider S.L."/>
            <person name="Sharp S."/>
            <person name="Smith T.C."/>
            <person name="Stanton J.D."/>
            <person name="Ullery H.E."/>
            <person name="Wilson R.J."/>
            <person name="Serrano M.G."/>
            <person name="Buck G."/>
            <person name="Lee V."/>
            <person name="Wang Y."/>
            <person name="Carvalho R."/>
            <person name="Voegtly L."/>
            <person name="Shi R."/>
            <person name="Duckworth R."/>
            <person name="Johnson A."/>
            <person name="Loviza R."/>
            <person name="Walstead R."/>
            <person name="Shah Z."/>
            <person name="Kiflezghi M."/>
            <person name="Wade K."/>
            <person name="Ball S.L."/>
            <person name="Bradley K.W."/>
            <person name="Asai D.J."/>
            <person name="Bowman C.A."/>
            <person name="Russell D.A."/>
            <person name="Pope W.H."/>
            <person name="Jacobs-Sera D."/>
            <person name="Hendrix R.W."/>
            <person name="Hatfull G.F."/>
        </authorList>
    </citation>
    <scope>NUCLEOTIDE SEQUENCE [LARGE SCALE GENOMIC DNA]</scope>
</reference>
<protein>
    <recommendedName>
        <fullName evidence="4">Inositol-pentakisphosphate 2-kinase</fullName>
    </recommendedName>
</protein>
<dbReference type="Proteomes" id="UP000199752">
    <property type="component" value="Chromosome 5"/>
</dbReference>
<dbReference type="VEuPathDB" id="CryptoDB:Chro.50446"/>
<evidence type="ECO:0000313" key="3">
    <source>
        <dbReference type="Proteomes" id="UP001429100"/>
    </source>
</evidence>
<sequence length="537" mass="63032">MEAFPNNWKFFKVNFDETKWDFLVDGGMHSVFLTNSNIKLSFNKCLRYNQFYFSEKNNSAIISIFNDQENQVFDDFEVIMSYFVLKIEKKPTNVIEDIINKILFEFGLNKTQLSRCIISPRVPLLFIQKNLFRLGWFEPNLSLINIPFFPLSACNMHTKCAPHFFNLEFKPKCVLPLLIGDFTLYRVLQKLISDNSWLICSSGLNQEKIDQEFGLLLRFNRLCGVKNIPCQISIQKLSKDDHFENIYSPIHLFFSKSKDQIFSELLKALKISGKVIQNNSIINFNHLLKNSNFKEIIQNEIPIFSDSLPHFSQLFHKLILCQTFCAGQQILAYYLFIVLKFIIPINEIKKLINNQTVNISTVMEEISSISSSLMNIEFYHDKAVENFQFGLLYLTKLIFHIKKNSLYKDQFNKNIKEVIDNDVEFSYAIKNTTLWLSKYFFGRSVCDCSLIIVVLYTNQNSLTPNYSDFKLIKTFSTDHKLNLNYSKVWAQIKIIDVSNKPLEKIDFWKSQFLRLVKKLLINYKKTKKAKLKDMKIL</sequence>
<dbReference type="VEuPathDB" id="CryptoDB:CHUDEA5_4030"/>
<dbReference type="AlphaFoldDB" id="A0A0S4TI45"/>
<evidence type="ECO:0000313" key="1">
    <source>
        <dbReference type="EMBL" id="CUV06339.1"/>
    </source>
</evidence>
<keyword evidence="3" id="KW-1185">Reference proteome</keyword>
<name>A0A0S4TI45_CRYHO</name>
<dbReference type="Proteomes" id="UP001429100">
    <property type="component" value="Unassembled WGS sequence"/>
</dbReference>
<accession>A0A0S4TI45</accession>
<evidence type="ECO:0008006" key="4">
    <source>
        <dbReference type="Google" id="ProtNLM"/>
    </source>
</evidence>
<gene>
    <name evidence="1" type="ORF">CHUDEA5_4030</name>
    <name evidence="2" type="ORF">GY17_00001544</name>
</gene>
<dbReference type="VEuPathDB" id="CryptoDB:GY17_00001544"/>
<reference evidence="2 3" key="3">
    <citation type="submission" date="2017-10" db="EMBL/GenBank/DDBJ databases">
        <title>Consistent, comparative and evidence-based genome annotation and re-annotation for the closely-related species, Cryptosporidium parvum, C. hominis and C. tyzzeri.</title>
        <authorList>
            <person name="Baptista R.P."/>
            <person name="Li Y."/>
            <person name="Sateriale A."/>
            <person name="Striepen B."/>
            <person name="Kissinger J.C."/>
        </authorList>
    </citation>
    <scope>NUCLEOTIDE SEQUENCE [LARGE SCALE GENOMIC DNA]</scope>
    <source>
        <strain evidence="2">30976</strain>
    </source>
</reference>
<dbReference type="EMBL" id="LN877951">
    <property type="protein sequence ID" value="CUV06339.1"/>
    <property type="molecule type" value="Genomic_DNA"/>
</dbReference>
<reference evidence="2 3" key="1">
    <citation type="submission" date="2014-11" db="EMBL/GenBank/DDBJ databases">
        <title>Comparative genomic analysis of Cryptosporidium hominis reveals occurrence of genetic recombination in virulent subtypes.</title>
        <authorList>
            <person name="Guo Y."/>
            <person name="Tang K."/>
            <person name="Frace M."/>
            <person name="Li N."/>
            <person name="Roellig D.M."/>
            <person name="Sammons S."/>
            <person name="Knipe K."/>
            <person name="Rowe L."/>
            <person name="Feng Y."/>
            <person name="Xiao L."/>
        </authorList>
    </citation>
    <scope>NUCLEOTIDE SEQUENCE [LARGE SCALE GENOMIC DNA]</scope>
    <source>
        <strain evidence="2">30976</strain>
    </source>
</reference>
<dbReference type="EMBL" id="JTAI01000013">
    <property type="protein sequence ID" value="PPS96820.1"/>
    <property type="molecule type" value="Genomic_DNA"/>
</dbReference>
<dbReference type="VEuPathDB" id="CryptoDB:ChTU502y2012_410g0460"/>
<proteinExistence type="predicted"/>